<organism evidence="1 2">
    <name type="scientific">Elizabethkingia ursingii</name>
    <dbReference type="NCBI Taxonomy" id="1756150"/>
    <lineage>
        <taxon>Bacteria</taxon>
        <taxon>Pseudomonadati</taxon>
        <taxon>Bacteroidota</taxon>
        <taxon>Flavobacteriia</taxon>
        <taxon>Flavobacteriales</taxon>
        <taxon>Weeksellaceae</taxon>
        <taxon>Elizabethkingia</taxon>
    </lineage>
</organism>
<dbReference type="Pfam" id="PF13149">
    <property type="entry name" value="Mfa_like_1"/>
    <property type="match status" value="1"/>
</dbReference>
<accession>A0ABX3N7X2</accession>
<dbReference type="EMBL" id="MBDS01000014">
    <property type="protein sequence ID" value="OPB88674.1"/>
    <property type="molecule type" value="Genomic_DNA"/>
</dbReference>
<dbReference type="RefSeq" id="WP_078778397.1">
    <property type="nucleotide sequence ID" value="NZ_MBDS01000014.1"/>
</dbReference>
<evidence type="ECO:0000313" key="2">
    <source>
        <dbReference type="Proteomes" id="UP000190016"/>
    </source>
</evidence>
<protein>
    <recommendedName>
        <fullName evidence="3">Fibrobacter succinogenes major paralogous domain-containing protein</fullName>
    </recommendedName>
</protein>
<reference evidence="1 2" key="1">
    <citation type="submission" date="2016-07" db="EMBL/GenBank/DDBJ databases">
        <title>Revisiting the Taxonomy of the Elizabethkingia Genus based on Whole-Genome Sequencing, Optical Mapping, and MALDI-TOF.</title>
        <authorList>
            <person name="Nicholson A.C."/>
        </authorList>
    </citation>
    <scope>NUCLEOTIDE SEQUENCE [LARGE SCALE GENOMIC DNA]</scope>
    <source>
        <strain evidence="1 2">C1558</strain>
    </source>
</reference>
<comment type="caution">
    <text evidence="1">The sequence shown here is derived from an EMBL/GenBank/DDBJ whole genome shotgun (WGS) entry which is preliminary data.</text>
</comment>
<dbReference type="PROSITE" id="PS51257">
    <property type="entry name" value="PROKAR_LIPOPROTEIN"/>
    <property type="match status" value="1"/>
</dbReference>
<keyword evidence="2" id="KW-1185">Reference proteome</keyword>
<evidence type="ECO:0000313" key="1">
    <source>
        <dbReference type="EMBL" id="OPB88674.1"/>
    </source>
</evidence>
<gene>
    <name evidence="1" type="ORF">BB021_04645</name>
</gene>
<proteinExistence type="predicted"/>
<sequence length="564" mass="63474">MTSNIIKLFISGIFIVAVTFSCSSRDNEINSNAKKGTFLKLNVSGIIEGKENKDIGNYASISQKGGVRTLKESEEKIFSLKGIDFLVDNKVQYLPSSKSKNEIASLNSSSLYANNSKISVKPIEKNITFKLFVYDMSDSLYENPVIEMDNLSKNKDSIDSGKKYKWIAYSMHDQNPLPKFSENGTLSSEDLKNKDFLYASGNFETKEGENTLNIQFKRMTAKINLTIDSRGMSGPINETEPLLNIYNMQTRQSIFNYGEFNLFNNKYTKMLSFSPPFKPKDSLRDPDAGSDKYFIKKYQFNIAIDKAYSIKKDSLKTLLKMSVLRKDPGTSNSQNLVIPDIVSLKNLDLSIENGNIYTFNLIALESAVTLNGVKWARSNLMGLPTLFRMSSDNKWYNPNGSYTWPEAYFKGSLDPCTQIYPSVWRLPTTLELDNAFNNPTSEYVRHNASNASSWDGLFGIEFKIPGDMVSSFPQYSQNLFFPSGGYQSDHFTNGIAPTSNSGYNHLSTGTIGGYYIAKDGTQPSVVYFKYTNNGSANTTGWQVHVANSPADFTNYRYFIRCVRK</sequence>
<dbReference type="InterPro" id="IPR025049">
    <property type="entry name" value="Mfa-like_1"/>
</dbReference>
<name>A0ABX3N7X2_9FLAO</name>
<evidence type="ECO:0008006" key="3">
    <source>
        <dbReference type="Google" id="ProtNLM"/>
    </source>
</evidence>
<dbReference type="Proteomes" id="UP000190016">
    <property type="component" value="Unassembled WGS sequence"/>
</dbReference>